<sequence>MRFQDAINRAMPRKNQKRPEKKPAEPSKSSLVLKSDVSKIVDQEASTAPMRVQEQLLDDETKALQVIRGWYINYSLVKNLVILLKLLCDMCMLKLFSGGVDKSS</sequence>
<dbReference type="ExpressionAtlas" id="A0A1D6JAU2">
    <property type="expression patterns" value="baseline and differential"/>
</dbReference>
<dbReference type="EMBL" id="CM000786">
    <property type="protein sequence ID" value="AQK45010.1"/>
    <property type="molecule type" value="Genomic_DNA"/>
</dbReference>
<name>A0A1D6JAU2_MAIZE</name>
<protein>
    <submittedName>
        <fullName evidence="2">Syntaxin-81</fullName>
    </submittedName>
</protein>
<proteinExistence type="predicted"/>
<evidence type="ECO:0000313" key="2">
    <source>
        <dbReference type="EMBL" id="AQK45010.1"/>
    </source>
</evidence>
<dbReference type="AlphaFoldDB" id="A0A1D6JAU2"/>
<evidence type="ECO:0000256" key="1">
    <source>
        <dbReference type="SAM" id="MobiDB-lite"/>
    </source>
</evidence>
<organism evidence="2">
    <name type="scientific">Zea mays</name>
    <name type="common">Maize</name>
    <dbReference type="NCBI Taxonomy" id="4577"/>
    <lineage>
        <taxon>Eukaryota</taxon>
        <taxon>Viridiplantae</taxon>
        <taxon>Streptophyta</taxon>
        <taxon>Embryophyta</taxon>
        <taxon>Tracheophyta</taxon>
        <taxon>Spermatophyta</taxon>
        <taxon>Magnoliopsida</taxon>
        <taxon>Liliopsida</taxon>
        <taxon>Poales</taxon>
        <taxon>Poaceae</taxon>
        <taxon>PACMAD clade</taxon>
        <taxon>Panicoideae</taxon>
        <taxon>Andropogonodae</taxon>
        <taxon>Andropogoneae</taxon>
        <taxon>Tripsacinae</taxon>
        <taxon>Zea</taxon>
    </lineage>
</organism>
<gene>
    <name evidence="2" type="ORF">ZEAMMB73_Zm00001d025915</name>
</gene>
<accession>A0A1D6JAU2</accession>
<reference evidence="2" key="1">
    <citation type="submission" date="2015-12" db="EMBL/GenBank/DDBJ databases">
        <title>Update maize B73 reference genome by single molecule sequencing technologies.</title>
        <authorList>
            <consortium name="Maize Genome Sequencing Project"/>
            <person name="Ware D."/>
        </authorList>
    </citation>
    <scope>NUCLEOTIDE SEQUENCE</scope>
    <source>
        <tissue evidence="2">Seedling</tissue>
    </source>
</reference>
<feature type="region of interest" description="Disordered" evidence="1">
    <location>
        <begin position="1"/>
        <end position="32"/>
    </location>
</feature>